<dbReference type="SUPFAM" id="SSF54001">
    <property type="entry name" value="Cysteine proteinases"/>
    <property type="match status" value="1"/>
</dbReference>
<evidence type="ECO:0000259" key="3">
    <source>
        <dbReference type="SMART" id="SM00460"/>
    </source>
</evidence>
<feature type="transmembrane region" description="Helical" evidence="2">
    <location>
        <begin position="94"/>
        <end position="114"/>
    </location>
</feature>
<name>A0A8J3B8L4_9BACI</name>
<dbReference type="InterPro" id="IPR002931">
    <property type="entry name" value="Transglutaminase-like"/>
</dbReference>
<dbReference type="Pfam" id="PF13559">
    <property type="entry name" value="DUF4129"/>
    <property type="match status" value="1"/>
</dbReference>
<keyword evidence="2" id="KW-0812">Transmembrane</keyword>
<dbReference type="Pfam" id="PF01841">
    <property type="entry name" value="Transglut_core"/>
    <property type="match status" value="1"/>
</dbReference>
<feature type="domain" description="Transglutaminase-like" evidence="3">
    <location>
        <begin position="481"/>
        <end position="554"/>
    </location>
</feature>
<comment type="caution">
    <text evidence="4">The sequence shown here is derived from an EMBL/GenBank/DDBJ whole genome shotgun (WGS) entry which is preliminary data.</text>
</comment>
<dbReference type="SMART" id="SM00460">
    <property type="entry name" value="TGc"/>
    <property type="match status" value="1"/>
</dbReference>
<keyword evidence="2" id="KW-0472">Membrane</keyword>
<dbReference type="Proteomes" id="UP000637720">
    <property type="component" value="Unassembled WGS sequence"/>
</dbReference>
<feature type="transmembrane region" description="Helical" evidence="2">
    <location>
        <begin position="172"/>
        <end position="189"/>
    </location>
</feature>
<evidence type="ECO:0000313" key="4">
    <source>
        <dbReference type="EMBL" id="GGK02240.1"/>
    </source>
</evidence>
<protein>
    <recommendedName>
        <fullName evidence="3">Transglutaminase-like domain-containing protein</fullName>
    </recommendedName>
</protein>
<sequence length="751" mass="82328">MRAANPLDRVQMAEGAAHAARGRLRVAEPSPQRAAPRRFGRWTDAALAAGLLALMVEWILPLPEISDTGGAPLFVALLAAWTAVRAVGRGRIALLLHLGVTLTAFPLFFGYAPWPLGWMGEWAARMLADAPKVAAGAWLFLDPMTRTAGFCLFLWAVSGLAYREAVVRRRPLGVVVGTVAYLAALDTFTPFAGRWAVIRAVAVGLLLLAAATRMRLQEAGGLRVLATGGAWRWWRGAITVLVGCVTVAALGPVFPPAWPDPLAHVPGLRPKAVQRIGYAADDRVLGGPLLLDDTVVFTARTSGRHYWRGEAKEVYTGRGWESRQEDAWQSVVSTDEPVLPAPLLQWTGRARVVAQAVRFADDAPPAVRRLVFYGGTLADLRVAKDGDRIAGYTATAVLGEVEVAALRRAPLRTEGMVPYLQLPASLPQRVREKARELTAPYANPYDKVMAIVRHLRSGTYRYETDDVPVPGPGQDFVDHFLFEIRRGYCDHFSTALVVLARAAGIPARWVKGFAPPREQREDGESEVVVRNRHAHSWAEVYFEGVGWVPFEPTPAFLNPVAFREPADELQRPSSTARDPMASPPRPALEDATPDEGAHSGQPDKRGLAEWGIGWPGWGTTGMRTGAGLAALVLTAAACGAFALALSPRLRFRLAARWVAHRARRRPPAEGLRLRFEWLFACWMRRTGAAEGLTVRGFVEAVERRRGAPFPPLRAWAAAYERVRYGGAVPDAQERAELESLWTRLIERWPRG</sequence>
<feature type="transmembrane region" description="Helical" evidence="2">
    <location>
        <begin position="625"/>
        <end position="646"/>
    </location>
</feature>
<evidence type="ECO:0000313" key="5">
    <source>
        <dbReference type="Proteomes" id="UP000637720"/>
    </source>
</evidence>
<feature type="region of interest" description="Disordered" evidence="1">
    <location>
        <begin position="567"/>
        <end position="608"/>
    </location>
</feature>
<keyword evidence="5" id="KW-1185">Reference proteome</keyword>
<dbReference type="PANTHER" id="PTHR42736">
    <property type="entry name" value="PROTEIN-GLUTAMINE GAMMA-GLUTAMYLTRANSFERASE"/>
    <property type="match status" value="1"/>
</dbReference>
<reference evidence="4" key="2">
    <citation type="submission" date="2020-09" db="EMBL/GenBank/DDBJ databases">
        <authorList>
            <person name="Sun Q."/>
            <person name="Ohkuma M."/>
        </authorList>
    </citation>
    <scope>NUCLEOTIDE SEQUENCE</scope>
    <source>
        <strain evidence="4">JCM 14719</strain>
    </source>
</reference>
<dbReference type="AlphaFoldDB" id="A0A8J3B8L4"/>
<feature type="transmembrane region" description="Helical" evidence="2">
    <location>
        <begin position="42"/>
        <end position="63"/>
    </location>
</feature>
<dbReference type="InterPro" id="IPR025403">
    <property type="entry name" value="TgpA-like_C"/>
</dbReference>
<keyword evidence="2" id="KW-1133">Transmembrane helix</keyword>
<gene>
    <name evidence="4" type="ORF">GCM10007043_15390</name>
</gene>
<organism evidence="4 5">
    <name type="scientific">Calditerricola satsumensis</name>
    <dbReference type="NCBI Taxonomy" id="373054"/>
    <lineage>
        <taxon>Bacteria</taxon>
        <taxon>Bacillati</taxon>
        <taxon>Bacillota</taxon>
        <taxon>Bacilli</taxon>
        <taxon>Bacillales</taxon>
        <taxon>Bacillaceae</taxon>
        <taxon>Calditerricola</taxon>
    </lineage>
</organism>
<dbReference type="EMBL" id="BMOF01000029">
    <property type="protein sequence ID" value="GGK02240.1"/>
    <property type="molecule type" value="Genomic_DNA"/>
</dbReference>
<dbReference type="Gene3D" id="3.10.620.30">
    <property type="match status" value="1"/>
</dbReference>
<dbReference type="PANTHER" id="PTHR42736:SF1">
    <property type="entry name" value="PROTEIN-GLUTAMINE GAMMA-GLUTAMYLTRANSFERASE"/>
    <property type="match status" value="1"/>
</dbReference>
<feature type="compositionally biased region" description="Basic and acidic residues" evidence="1">
    <location>
        <begin position="595"/>
        <end position="607"/>
    </location>
</feature>
<feature type="transmembrane region" description="Helical" evidence="2">
    <location>
        <begin position="134"/>
        <end position="160"/>
    </location>
</feature>
<accession>A0A8J3B8L4</accession>
<proteinExistence type="predicted"/>
<evidence type="ECO:0000256" key="1">
    <source>
        <dbReference type="SAM" id="MobiDB-lite"/>
    </source>
</evidence>
<feature type="transmembrane region" description="Helical" evidence="2">
    <location>
        <begin position="69"/>
        <end position="87"/>
    </location>
</feature>
<evidence type="ECO:0000256" key="2">
    <source>
        <dbReference type="SAM" id="Phobius"/>
    </source>
</evidence>
<feature type="transmembrane region" description="Helical" evidence="2">
    <location>
        <begin position="195"/>
        <end position="212"/>
    </location>
</feature>
<feature type="transmembrane region" description="Helical" evidence="2">
    <location>
        <begin position="233"/>
        <end position="254"/>
    </location>
</feature>
<dbReference type="RefSeq" id="WP_188817448.1">
    <property type="nucleotide sequence ID" value="NZ_BMOF01000029.1"/>
</dbReference>
<reference evidence="4" key="1">
    <citation type="journal article" date="2014" name="Int. J. Syst. Evol. Microbiol.">
        <title>Complete genome sequence of Corynebacterium casei LMG S-19264T (=DSM 44701T), isolated from a smear-ripened cheese.</title>
        <authorList>
            <consortium name="US DOE Joint Genome Institute (JGI-PGF)"/>
            <person name="Walter F."/>
            <person name="Albersmeier A."/>
            <person name="Kalinowski J."/>
            <person name="Ruckert C."/>
        </authorList>
    </citation>
    <scope>NUCLEOTIDE SEQUENCE</scope>
    <source>
        <strain evidence="4">JCM 14719</strain>
    </source>
</reference>
<dbReference type="InterPro" id="IPR052901">
    <property type="entry name" value="Bact_TGase-like"/>
</dbReference>
<dbReference type="InterPro" id="IPR038765">
    <property type="entry name" value="Papain-like_cys_pep_sf"/>
</dbReference>